<reference evidence="5 6" key="1">
    <citation type="submission" date="2019-10" db="EMBL/GenBank/DDBJ databases">
        <title>Glaciimonas soli sp. nov., a psychrophilic bacterium isolated from the forest soil of a high elevation mountain in Taiwan.</title>
        <authorList>
            <person name="Wang L.-T."/>
            <person name="Shieh W.Y."/>
        </authorList>
    </citation>
    <scope>NUCLEOTIDE SEQUENCE [LARGE SCALE GENOMIC DNA]</scope>
    <source>
        <strain evidence="5 6">GS1</strain>
    </source>
</reference>
<keyword evidence="2 4" id="KW-0560">Oxidoreductase</keyword>
<dbReference type="NCBIfam" id="TIGR00014">
    <property type="entry name" value="arsC"/>
    <property type="match status" value="1"/>
</dbReference>
<accession>A0A843YWC2</accession>
<dbReference type="PROSITE" id="PS51353">
    <property type="entry name" value="ARSC"/>
    <property type="match status" value="1"/>
</dbReference>
<dbReference type="AlphaFoldDB" id="A0A843YWC2"/>
<organism evidence="5 6">
    <name type="scientific">Glaciimonas soli</name>
    <dbReference type="NCBI Taxonomy" id="2590999"/>
    <lineage>
        <taxon>Bacteria</taxon>
        <taxon>Pseudomonadati</taxon>
        <taxon>Pseudomonadota</taxon>
        <taxon>Betaproteobacteria</taxon>
        <taxon>Burkholderiales</taxon>
        <taxon>Oxalobacteraceae</taxon>
        <taxon>Glaciimonas</taxon>
    </lineage>
</organism>
<comment type="catalytic activity">
    <reaction evidence="4">
        <text>[glutaredoxin]-dithiol + arsenate + glutathione + H(+) = glutathionyl-S-S-[glutaredoxin] + arsenite + H2O</text>
        <dbReference type="Rhea" id="RHEA:22016"/>
        <dbReference type="Rhea" id="RHEA-COMP:10729"/>
        <dbReference type="Rhea" id="RHEA-COMP:17668"/>
        <dbReference type="ChEBI" id="CHEBI:15377"/>
        <dbReference type="ChEBI" id="CHEBI:15378"/>
        <dbReference type="ChEBI" id="CHEBI:29242"/>
        <dbReference type="ChEBI" id="CHEBI:29950"/>
        <dbReference type="ChEBI" id="CHEBI:48597"/>
        <dbReference type="ChEBI" id="CHEBI:57925"/>
        <dbReference type="ChEBI" id="CHEBI:146199"/>
        <dbReference type="EC" id="1.20.4.1"/>
    </reaction>
</comment>
<dbReference type="CDD" id="cd03034">
    <property type="entry name" value="ArsC_ArsC"/>
    <property type="match status" value="1"/>
</dbReference>
<dbReference type="Gene3D" id="3.40.30.10">
    <property type="entry name" value="Glutaredoxin"/>
    <property type="match status" value="1"/>
</dbReference>
<evidence type="ECO:0000256" key="2">
    <source>
        <dbReference type="ARBA" id="ARBA00023002"/>
    </source>
</evidence>
<dbReference type="InterPro" id="IPR006659">
    <property type="entry name" value="Arsenate_reductase"/>
</dbReference>
<proteinExistence type="inferred from homology"/>
<evidence type="ECO:0000256" key="4">
    <source>
        <dbReference type="RuleBase" id="RU362029"/>
    </source>
</evidence>
<sequence>MNTDITIYHNPRCTKSREALALLEQYSAQNKLQLHVIDYQKTPLTLAQLQAIQSQLATTVSSMVRDNEAEYAELNLAQADDVALLDAIAAHPKLLQRPIVVYRNRAVIGRPPELVHALFD</sequence>
<dbReference type="RefSeq" id="WP_153235386.1">
    <property type="nucleotide sequence ID" value="NZ_WINI01000007.1"/>
</dbReference>
<evidence type="ECO:0000256" key="3">
    <source>
        <dbReference type="PROSITE-ProRule" id="PRU01282"/>
    </source>
</evidence>
<dbReference type="EMBL" id="WINI01000007">
    <property type="protein sequence ID" value="MQR01798.1"/>
    <property type="molecule type" value="Genomic_DNA"/>
</dbReference>
<dbReference type="Proteomes" id="UP000451565">
    <property type="component" value="Unassembled WGS sequence"/>
</dbReference>
<dbReference type="Pfam" id="PF03960">
    <property type="entry name" value="ArsC"/>
    <property type="match status" value="1"/>
</dbReference>
<evidence type="ECO:0000313" key="5">
    <source>
        <dbReference type="EMBL" id="MQR01798.1"/>
    </source>
</evidence>
<dbReference type="GO" id="GO:0008794">
    <property type="term" value="F:arsenate reductase (glutaredoxin) activity"/>
    <property type="evidence" value="ECO:0007669"/>
    <property type="project" value="UniProtKB-UniRule"/>
</dbReference>
<dbReference type="InterPro" id="IPR006660">
    <property type="entry name" value="Arsenate_reductase-like"/>
</dbReference>
<gene>
    <name evidence="5" type="primary">arsC</name>
    <name evidence="5" type="ORF">GEV47_14050</name>
</gene>
<dbReference type="SUPFAM" id="SSF52833">
    <property type="entry name" value="Thioredoxin-like"/>
    <property type="match status" value="1"/>
</dbReference>
<name>A0A843YWC2_9BURK</name>
<evidence type="ECO:0000313" key="6">
    <source>
        <dbReference type="Proteomes" id="UP000451565"/>
    </source>
</evidence>
<evidence type="ECO:0000256" key="1">
    <source>
        <dbReference type="ARBA" id="ARBA00007198"/>
    </source>
</evidence>
<dbReference type="EC" id="1.20.4.1" evidence="4"/>
<dbReference type="PANTHER" id="PTHR30041">
    <property type="entry name" value="ARSENATE REDUCTASE"/>
    <property type="match status" value="1"/>
</dbReference>
<keyword evidence="6" id="KW-1185">Reference proteome</keyword>
<dbReference type="OrthoDB" id="9790554at2"/>
<dbReference type="InterPro" id="IPR036249">
    <property type="entry name" value="Thioredoxin-like_sf"/>
</dbReference>
<comment type="similarity">
    <text evidence="1 3 4">Belongs to the ArsC family.</text>
</comment>
<dbReference type="PANTHER" id="PTHR30041:SF4">
    <property type="entry name" value="ARSENATE REDUCTASE"/>
    <property type="match status" value="1"/>
</dbReference>
<comment type="caution">
    <text evidence="5">The sequence shown here is derived from an EMBL/GenBank/DDBJ whole genome shotgun (WGS) entry which is preliminary data.</text>
</comment>
<protein>
    <recommendedName>
        <fullName evidence="4">Arsenate reductase</fullName>
        <ecNumber evidence="4">1.20.4.1</ecNumber>
    </recommendedName>
</protein>